<reference evidence="2" key="1">
    <citation type="journal article" date="2017" name="Biotechnol. Biofuels">
        <title>Evaluation of environmental bacterial communities as a factor affecting the growth of duckweed Lemna minor.</title>
        <authorList>
            <person name="Ishizawa H."/>
            <person name="Kuroda M."/>
            <person name="Morikawa M."/>
            <person name="Ike M."/>
        </authorList>
    </citation>
    <scope>NUCLEOTIDE SEQUENCE [LARGE SCALE GENOMIC DNA]</scope>
    <source>
        <strain evidence="2">M6</strain>
    </source>
</reference>
<reference evidence="2" key="2">
    <citation type="journal article" date="2017" name="Plant Physiol. Biochem.">
        <title>Differential oxidative and antioxidative response of duckweed Lemna minor toward plant growth promoting/inhibiting bacteria.</title>
        <authorList>
            <person name="Ishizawa H."/>
            <person name="Kuroda M."/>
            <person name="Morikawa M."/>
            <person name="Ike M."/>
        </authorList>
    </citation>
    <scope>NUCLEOTIDE SEQUENCE [LARGE SCALE GENOMIC DNA]</scope>
    <source>
        <strain evidence="2">M6</strain>
    </source>
</reference>
<proteinExistence type="predicted"/>
<dbReference type="AlphaFoldDB" id="A0A3G9GAL4"/>
<accession>A0A3G9GAL4</accession>
<dbReference type="EMBL" id="AP018828">
    <property type="protein sequence ID" value="BBF82274.1"/>
    <property type="molecule type" value="Genomic_DNA"/>
</dbReference>
<evidence type="ECO:0000313" key="1">
    <source>
        <dbReference type="EMBL" id="BBF82274.1"/>
    </source>
</evidence>
<sequence length="56" mass="6214">MRRVYQSPPLAQSPDHGHIRLIAGKCGLLATLYRRARLRAEAKHSLSPALSSFEAD</sequence>
<gene>
    <name evidence="1" type="ORF">EM6_2906</name>
</gene>
<protein>
    <submittedName>
        <fullName evidence="1">Uncharacterized protein</fullName>
    </submittedName>
</protein>
<dbReference type="Proteomes" id="UP000278756">
    <property type="component" value="Chromosome 2"/>
</dbReference>
<name>A0A3G9GAL4_9CAUL</name>
<evidence type="ECO:0000313" key="2">
    <source>
        <dbReference type="Proteomes" id="UP000278756"/>
    </source>
</evidence>
<organism evidence="1 2">
    <name type="scientific">Asticcacaulis excentricus</name>
    <dbReference type="NCBI Taxonomy" id="78587"/>
    <lineage>
        <taxon>Bacteria</taxon>
        <taxon>Pseudomonadati</taxon>
        <taxon>Pseudomonadota</taxon>
        <taxon>Alphaproteobacteria</taxon>
        <taxon>Caulobacterales</taxon>
        <taxon>Caulobacteraceae</taxon>
        <taxon>Asticcacaulis</taxon>
    </lineage>
</organism>